<dbReference type="RefSeq" id="WP_149099144.1">
    <property type="nucleotide sequence ID" value="NZ_BMMG01000004.1"/>
</dbReference>
<accession>A0A5M8QBU6</accession>
<dbReference type="Proteomes" id="UP000323866">
    <property type="component" value="Unassembled WGS sequence"/>
</dbReference>
<dbReference type="Proteomes" id="UP001570846">
    <property type="component" value="Unassembled WGS sequence"/>
</dbReference>
<dbReference type="EMBL" id="JBGOGF010000003">
    <property type="protein sequence ID" value="MFA1771131.1"/>
    <property type="molecule type" value="Genomic_DNA"/>
</dbReference>
<dbReference type="OrthoDB" id="5497289at2"/>
<evidence type="ECO:0000313" key="2">
    <source>
        <dbReference type="EMBL" id="KAA6433485.1"/>
    </source>
</evidence>
<protein>
    <submittedName>
        <fullName evidence="3">TIR domain-containing protein</fullName>
    </submittedName>
</protein>
<dbReference type="InterPro" id="IPR019302">
    <property type="entry name" value="CAP12/PCTIR_TIR_dom"/>
</dbReference>
<name>A0A5M8QBU6_9BACT</name>
<dbReference type="AlphaFoldDB" id="A0A5M8QBU6"/>
<proteinExistence type="predicted"/>
<reference evidence="2 4" key="1">
    <citation type="submission" date="2019-07" db="EMBL/GenBank/DDBJ databases">
        <authorList>
            <person name="Qu J.-H."/>
        </authorList>
    </citation>
    <scope>NUCLEOTIDE SEQUENCE [LARGE SCALE GENOMIC DNA]</scope>
    <source>
        <strain evidence="2 4">MDT1-10-3</strain>
    </source>
</reference>
<evidence type="ECO:0000259" key="1">
    <source>
        <dbReference type="Pfam" id="PF10137"/>
    </source>
</evidence>
<keyword evidence="5" id="KW-1185">Reference proteome</keyword>
<evidence type="ECO:0000313" key="4">
    <source>
        <dbReference type="Proteomes" id="UP000323866"/>
    </source>
</evidence>
<organism evidence="2 4">
    <name type="scientific">Rufibacter glacialis</name>
    <dbReference type="NCBI Taxonomy" id="1259555"/>
    <lineage>
        <taxon>Bacteria</taxon>
        <taxon>Pseudomonadati</taxon>
        <taxon>Bacteroidota</taxon>
        <taxon>Cytophagia</taxon>
        <taxon>Cytophagales</taxon>
        <taxon>Hymenobacteraceae</taxon>
        <taxon>Rufibacter</taxon>
    </lineage>
</organism>
<reference evidence="2 4" key="2">
    <citation type="submission" date="2019-09" db="EMBL/GenBank/DDBJ databases">
        <title>A bacterium isolated from glacier soil.</title>
        <authorList>
            <person name="Liu Q."/>
        </authorList>
    </citation>
    <scope>NUCLEOTIDE SEQUENCE [LARGE SCALE GENOMIC DNA]</scope>
    <source>
        <strain evidence="2 4">MDT1-10-3</strain>
    </source>
</reference>
<evidence type="ECO:0000313" key="3">
    <source>
        <dbReference type="EMBL" id="MFA1771131.1"/>
    </source>
</evidence>
<gene>
    <name evidence="3" type="ORF">ACD591_07500</name>
    <name evidence="2" type="ORF">FOE74_13545</name>
</gene>
<dbReference type="Pfam" id="PF10137">
    <property type="entry name" value="CAP12-PCTIR_TIR"/>
    <property type="match status" value="1"/>
</dbReference>
<dbReference type="GO" id="GO:0050135">
    <property type="term" value="F:NADP+ nucleosidase activity"/>
    <property type="evidence" value="ECO:0007669"/>
    <property type="project" value="InterPro"/>
</dbReference>
<reference evidence="3 5" key="3">
    <citation type="submission" date="2024-08" db="EMBL/GenBank/DDBJ databases">
        <authorList>
            <person name="Wei W."/>
        </authorList>
    </citation>
    <scope>NUCLEOTIDE SEQUENCE [LARGE SCALE GENOMIC DNA]</scope>
    <source>
        <strain evidence="3 5">XU2</strain>
    </source>
</reference>
<dbReference type="EMBL" id="VKKZ01000021">
    <property type="protein sequence ID" value="KAA6433485.1"/>
    <property type="molecule type" value="Genomic_DNA"/>
</dbReference>
<evidence type="ECO:0000313" key="5">
    <source>
        <dbReference type="Proteomes" id="UP001570846"/>
    </source>
</evidence>
<comment type="caution">
    <text evidence="2">The sequence shown here is derived from an EMBL/GenBank/DDBJ whole genome shotgun (WGS) entry which is preliminary data.</text>
</comment>
<sequence>MALNPDLIAFYIKRIRSAEERTFGSEAAHLFQHIHSEVKDNPIFQKYEIETSAWKGWPNDVEEDAWVSDWYLPSEHEKAKSLSYYLYKKSAEMKENASQIVFALMQDRTMSSSISKFNTVFLDYFSQALDDIIRANPELVKDEPAIANGNTVFIIHGHDGLMKTQVQLLLTRAGVRNIVLHEQPDRGRTIIDKLVEEGRSSNYAIALFSPDDSMDGGHKRARQNVVLEVGYFMGKLGKERVRMLVNDNLEIPSDLSGILYEKYDASGAWKMKILKELQAVGIFVDFNSVLNLF</sequence>
<feature type="domain" description="CD-NTase-associated protein 12/Pycsar effector protein TIR" evidence="1">
    <location>
        <begin position="152"/>
        <end position="264"/>
    </location>
</feature>